<dbReference type="Pfam" id="PF21993">
    <property type="entry name" value="TetR_C_13_2"/>
    <property type="match status" value="1"/>
</dbReference>
<dbReference type="InterPro" id="IPR036271">
    <property type="entry name" value="Tet_transcr_reg_TetR-rel_C_sf"/>
</dbReference>
<dbReference type="InterPro" id="IPR054156">
    <property type="entry name" value="YxaF_TetR_C"/>
</dbReference>
<dbReference type="Pfam" id="PF00440">
    <property type="entry name" value="TetR_N"/>
    <property type="match status" value="1"/>
</dbReference>
<dbReference type="AlphaFoldDB" id="C9YA29"/>
<feature type="DNA-binding region" description="H-T-H motif" evidence="4">
    <location>
        <begin position="43"/>
        <end position="62"/>
    </location>
</feature>
<sequence>MEFRMATHNPPPPITDNIPAPTRDRLIAAMLNALRRTGFHGVGLSELLSEAGAPKGVMYHHFPGGKSELAIAAIDLVVGQITGGLAKLMQRHADPADALQAWMASAQKLLASSGYQQGCPLASMASESTPEDIAIREALAKGFTHIREQLGMALENAGVAPTRSANLAALMVSAYEGALIQARVAGQVDAMQNTTDALVDLIRLSIASKP</sequence>
<dbReference type="PANTHER" id="PTHR47506:SF3">
    <property type="entry name" value="HTH-TYPE TRANSCRIPTIONAL REGULATOR LMRA"/>
    <property type="match status" value="1"/>
</dbReference>
<dbReference type="EMBL" id="FN543104">
    <property type="protein sequence ID" value="CBA28972.1"/>
    <property type="molecule type" value="Genomic_DNA"/>
</dbReference>
<evidence type="ECO:0000256" key="1">
    <source>
        <dbReference type="ARBA" id="ARBA00023015"/>
    </source>
</evidence>
<feature type="region of interest" description="Disordered" evidence="5">
    <location>
        <begin position="1"/>
        <end position="20"/>
    </location>
</feature>
<protein>
    <recommendedName>
        <fullName evidence="6">HTH tetR-type domain-containing protein</fullName>
    </recommendedName>
</protein>
<organism evidence="7">
    <name type="scientific">Curvibacter symbiont subsp. Hydra magnipapillata</name>
    <dbReference type="NCBI Taxonomy" id="667019"/>
    <lineage>
        <taxon>Bacteria</taxon>
        <taxon>Pseudomonadati</taxon>
        <taxon>Pseudomonadota</taxon>
        <taxon>Betaproteobacteria</taxon>
        <taxon>Burkholderiales</taxon>
        <taxon>Comamonadaceae</taxon>
        <taxon>Curvibacter</taxon>
    </lineage>
</organism>
<keyword evidence="1" id="KW-0805">Transcription regulation</keyword>
<name>C9YA29_CURXX</name>
<dbReference type="Gene3D" id="1.10.357.10">
    <property type="entry name" value="Tetracycline Repressor, domain 2"/>
    <property type="match status" value="1"/>
</dbReference>
<evidence type="ECO:0000256" key="3">
    <source>
        <dbReference type="ARBA" id="ARBA00023163"/>
    </source>
</evidence>
<dbReference type="PANTHER" id="PTHR47506">
    <property type="entry name" value="TRANSCRIPTIONAL REGULATORY PROTEIN"/>
    <property type="match status" value="1"/>
</dbReference>
<evidence type="ECO:0000256" key="2">
    <source>
        <dbReference type="ARBA" id="ARBA00023125"/>
    </source>
</evidence>
<dbReference type="GO" id="GO:0003677">
    <property type="term" value="F:DNA binding"/>
    <property type="evidence" value="ECO:0007669"/>
    <property type="project" value="UniProtKB-UniRule"/>
</dbReference>
<evidence type="ECO:0000313" key="7">
    <source>
        <dbReference type="EMBL" id="CBA28972.1"/>
    </source>
</evidence>
<accession>C9YA29</accession>
<dbReference type="SUPFAM" id="SSF46689">
    <property type="entry name" value="Homeodomain-like"/>
    <property type="match status" value="1"/>
</dbReference>
<reference evidence="7" key="1">
    <citation type="journal article" date="2010" name="Nature">
        <title>The dynamic genome of Hydra.</title>
        <authorList>
            <person name="Chapman J.A."/>
            <person name="Kirkness E.F."/>
            <person name="Simakov O."/>
            <person name="Hampson S.E."/>
            <person name="Mitros T."/>
            <person name="Weinmaier T."/>
            <person name="Rattei T."/>
            <person name="Balasubramanian P.G."/>
            <person name="Borman J."/>
            <person name="Busam D."/>
            <person name="Disbennett K."/>
            <person name="Pfannkoch C."/>
            <person name="Sumin N."/>
            <person name="Sutton G."/>
            <person name="Viswanathan L."/>
            <person name="Walenz B."/>
            <person name="Goodstein D.M."/>
            <person name="Hellsten U."/>
            <person name="Kawashima T."/>
            <person name="Prochnik S.E."/>
            <person name="Putnam N.H."/>
            <person name="Shu S."/>
            <person name="Blumberg B."/>
            <person name="Dana C.E."/>
            <person name="Gee L."/>
            <person name="Kibler D.F."/>
            <person name="Law L."/>
            <person name="Lindgens D."/>
            <person name="Martinez D.E."/>
            <person name="Peng J."/>
            <person name="Wigge P.A."/>
            <person name="Bertulat B."/>
            <person name="Guder C."/>
            <person name="Nakamura Y."/>
            <person name="Ozbek S."/>
            <person name="Watanabe H."/>
            <person name="Khalturin K."/>
            <person name="Hemmrich G."/>
            <person name="Franke A."/>
            <person name="Augustin R."/>
            <person name="Fraune S."/>
            <person name="Hayakawa E."/>
            <person name="Hayakawa S."/>
            <person name="Hirose M."/>
            <person name="Hwang J."/>
            <person name="Ikeo K."/>
            <person name="Nishimiya-Fujisawa C."/>
            <person name="Ogura A."/>
            <person name="Takahashi T."/>
            <person name="Steinmetz P.R."/>
            <person name="Zhang X."/>
            <person name="Aufschnaiter R."/>
            <person name="Eder M.K."/>
            <person name="Gorny A.K."/>
            <person name="Salvenmoser W."/>
            <person name="Heimberg A.M."/>
            <person name="Wheeler B.M."/>
            <person name="Peterson K.J."/>
            <person name="Boettger A."/>
            <person name="Tischler P."/>
            <person name="Wolf A."/>
            <person name="Gojobori T."/>
            <person name="Remington K.A."/>
            <person name="Strausberg R.L."/>
            <person name="Venter J."/>
            <person name="Technau U."/>
            <person name="Hobmayer B."/>
            <person name="Bosch T.C."/>
            <person name="Holstein T.W."/>
            <person name="Fujisawa T."/>
            <person name="Bode H.R."/>
            <person name="David C.N."/>
            <person name="Rokhsar D.S."/>
            <person name="Steele R.E."/>
        </authorList>
    </citation>
    <scope>NUCLEOTIDE SEQUENCE</scope>
</reference>
<proteinExistence type="predicted"/>
<keyword evidence="3" id="KW-0804">Transcription</keyword>
<dbReference type="InterPro" id="IPR001647">
    <property type="entry name" value="HTH_TetR"/>
</dbReference>
<evidence type="ECO:0000256" key="4">
    <source>
        <dbReference type="PROSITE-ProRule" id="PRU00335"/>
    </source>
</evidence>
<gene>
    <name evidence="7" type="ORF">Csp_A09800</name>
</gene>
<dbReference type="SUPFAM" id="SSF48498">
    <property type="entry name" value="Tetracyclin repressor-like, C-terminal domain"/>
    <property type="match status" value="1"/>
</dbReference>
<dbReference type="PROSITE" id="PS50977">
    <property type="entry name" value="HTH_TETR_2"/>
    <property type="match status" value="1"/>
</dbReference>
<keyword evidence="2 4" id="KW-0238">DNA-binding</keyword>
<feature type="domain" description="HTH tetR-type" evidence="6">
    <location>
        <begin position="20"/>
        <end position="80"/>
    </location>
</feature>
<dbReference type="InterPro" id="IPR009057">
    <property type="entry name" value="Homeodomain-like_sf"/>
</dbReference>
<evidence type="ECO:0000259" key="6">
    <source>
        <dbReference type="PROSITE" id="PS50977"/>
    </source>
</evidence>
<evidence type="ECO:0000256" key="5">
    <source>
        <dbReference type="SAM" id="MobiDB-lite"/>
    </source>
</evidence>